<organism evidence="1">
    <name type="scientific">marine metagenome</name>
    <dbReference type="NCBI Taxonomy" id="408172"/>
    <lineage>
        <taxon>unclassified sequences</taxon>
        <taxon>metagenomes</taxon>
        <taxon>ecological metagenomes</taxon>
    </lineage>
</organism>
<reference evidence="1" key="1">
    <citation type="submission" date="2018-05" db="EMBL/GenBank/DDBJ databases">
        <authorList>
            <person name="Lanie J.A."/>
            <person name="Ng W.-L."/>
            <person name="Kazmierczak K.M."/>
            <person name="Andrzejewski T.M."/>
            <person name="Davidsen T.M."/>
            <person name="Wayne K.J."/>
            <person name="Tettelin H."/>
            <person name="Glass J.I."/>
            <person name="Rusch D."/>
            <person name="Podicherti R."/>
            <person name="Tsui H.-C.T."/>
            <person name="Winkler M.E."/>
        </authorList>
    </citation>
    <scope>NUCLEOTIDE SEQUENCE</scope>
</reference>
<protein>
    <submittedName>
        <fullName evidence="1">Uncharacterized protein</fullName>
    </submittedName>
</protein>
<dbReference type="EMBL" id="UINC01028042">
    <property type="protein sequence ID" value="SVB08343.1"/>
    <property type="molecule type" value="Genomic_DNA"/>
</dbReference>
<dbReference type="AlphaFoldDB" id="A0A382B503"/>
<proteinExistence type="predicted"/>
<gene>
    <name evidence="1" type="ORF">METZ01_LOCUS161197</name>
</gene>
<evidence type="ECO:0000313" key="1">
    <source>
        <dbReference type="EMBL" id="SVB08343.1"/>
    </source>
</evidence>
<accession>A0A382B503</accession>
<sequence>VDSRLGCRDIHKGVDVFLIVHSHSKSPHTLQGSGANLDVSIRIVSASNLIRIYSNVGFSAKRI</sequence>
<name>A0A382B503_9ZZZZ</name>
<feature type="non-terminal residue" evidence="1">
    <location>
        <position position="1"/>
    </location>
</feature>